<dbReference type="EMBL" id="RQXT01000003">
    <property type="protein sequence ID" value="RRI06499.1"/>
    <property type="molecule type" value="Genomic_DNA"/>
</dbReference>
<protein>
    <submittedName>
        <fullName evidence="1">Uncharacterized protein</fullName>
    </submittedName>
</protein>
<reference evidence="1 2" key="1">
    <citation type="submission" date="2018-11" db="EMBL/GenBank/DDBJ databases">
        <title>the genome of Mesorhizobium tamadayense DSM 28320.</title>
        <authorList>
            <person name="Gao J."/>
        </authorList>
    </citation>
    <scope>NUCLEOTIDE SEQUENCE [LARGE SCALE GENOMIC DNA]</scope>
    <source>
        <strain evidence="1 2">DSM 28320</strain>
    </source>
</reference>
<evidence type="ECO:0000313" key="1">
    <source>
        <dbReference type="EMBL" id="RRI06499.1"/>
    </source>
</evidence>
<organism evidence="1 2">
    <name type="scientific">Mesorhizobium tamadayense</name>
    <dbReference type="NCBI Taxonomy" id="425306"/>
    <lineage>
        <taxon>Bacteria</taxon>
        <taxon>Pseudomonadati</taxon>
        <taxon>Pseudomonadota</taxon>
        <taxon>Alphaproteobacteria</taxon>
        <taxon>Hyphomicrobiales</taxon>
        <taxon>Phyllobacteriaceae</taxon>
        <taxon>Mesorhizobium</taxon>
    </lineage>
</organism>
<name>A0A3P3G8T1_9HYPH</name>
<dbReference type="Proteomes" id="UP000273786">
    <property type="component" value="Unassembled WGS sequence"/>
</dbReference>
<gene>
    <name evidence="1" type="ORF">EH240_04335</name>
</gene>
<dbReference type="OrthoDB" id="8098799at2"/>
<comment type="caution">
    <text evidence="1">The sequence shown here is derived from an EMBL/GenBank/DDBJ whole genome shotgun (WGS) entry which is preliminary data.</text>
</comment>
<keyword evidence="2" id="KW-1185">Reference proteome</keyword>
<evidence type="ECO:0000313" key="2">
    <source>
        <dbReference type="Proteomes" id="UP000273786"/>
    </source>
</evidence>
<dbReference type="RefSeq" id="WP_124996178.1">
    <property type="nucleotide sequence ID" value="NZ_RQXT01000003.1"/>
</dbReference>
<accession>A0A3P3G8T1</accession>
<proteinExistence type="predicted"/>
<sequence>MDVQTLHGPTAQELVQEAVSMDLDGAIISVRTAIIRIRERGPHLRESNCELVAMVVMEATGRGLFVAFDLHE</sequence>
<dbReference type="AlphaFoldDB" id="A0A3P3G8T1"/>